<evidence type="ECO:0000313" key="7">
    <source>
        <dbReference type="Proteomes" id="UP000001818"/>
    </source>
</evidence>
<gene>
    <name evidence="6" type="ordered locus">RPD_2860</name>
</gene>
<dbReference type="Proteomes" id="UP000001818">
    <property type="component" value="Chromosome"/>
</dbReference>
<dbReference type="GO" id="GO:0003677">
    <property type="term" value="F:DNA binding"/>
    <property type="evidence" value="ECO:0007669"/>
    <property type="project" value="UniProtKB-UniRule"/>
</dbReference>
<dbReference type="InterPro" id="IPR001647">
    <property type="entry name" value="HTH_TetR"/>
</dbReference>
<reference evidence="6 7" key="1">
    <citation type="submission" date="2006-03" db="EMBL/GenBank/DDBJ databases">
        <title>Complete sequence of Rhodopseudomonas palustris BisB5.</title>
        <authorList>
            <consortium name="US DOE Joint Genome Institute"/>
            <person name="Copeland A."/>
            <person name="Lucas S."/>
            <person name="Lapidus A."/>
            <person name="Barry K."/>
            <person name="Detter J.C."/>
            <person name="Glavina del Rio T."/>
            <person name="Hammon N."/>
            <person name="Israni S."/>
            <person name="Dalin E."/>
            <person name="Tice H."/>
            <person name="Pitluck S."/>
            <person name="Chain P."/>
            <person name="Malfatti S."/>
            <person name="Shin M."/>
            <person name="Vergez L."/>
            <person name="Schmutz J."/>
            <person name="Larimer F."/>
            <person name="Land M."/>
            <person name="Hauser L."/>
            <person name="Pelletier D.A."/>
            <person name="Kyrpides N."/>
            <person name="Lykidis A."/>
            <person name="Oda Y."/>
            <person name="Harwood C.S."/>
            <person name="Richardson P."/>
        </authorList>
    </citation>
    <scope>NUCLEOTIDE SEQUENCE [LARGE SCALE GENOMIC DNA]</scope>
    <source>
        <strain evidence="6 7">BisB5</strain>
    </source>
</reference>
<evidence type="ECO:0000256" key="4">
    <source>
        <dbReference type="PROSITE-ProRule" id="PRU00335"/>
    </source>
</evidence>
<dbReference type="Gene3D" id="1.10.357.10">
    <property type="entry name" value="Tetracycline Repressor, domain 2"/>
    <property type="match status" value="1"/>
</dbReference>
<accession>Q136A1</accession>
<evidence type="ECO:0000259" key="5">
    <source>
        <dbReference type="PROSITE" id="PS50977"/>
    </source>
</evidence>
<dbReference type="KEGG" id="rpd:RPD_2860"/>
<feature type="domain" description="HTH tetR-type" evidence="5">
    <location>
        <begin position="34"/>
        <end position="94"/>
    </location>
</feature>
<evidence type="ECO:0000313" key="6">
    <source>
        <dbReference type="EMBL" id="ABE40088.1"/>
    </source>
</evidence>
<dbReference type="SUPFAM" id="SSF46689">
    <property type="entry name" value="Homeodomain-like"/>
    <property type="match status" value="1"/>
</dbReference>
<dbReference type="PANTHER" id="PTHR47506:SF1">
    <property type="entry name" value="HTH-TYPE TRANSCRIPTIONAL REGULATOR YJDC"/>
    <property type="match status" value="1"/>
</dbReference>
<dbReference type="AlphaFoldDB" id="Q136A1"/>
<dbReference type="Pfam" id="PF00440">
    <property type="entry name" value="TetR_N"/>
    <property type="match status" value="1"/>
</dbReference>
<dbReference type="EMBL" id="CP000283">
    <property type="protein sequence ID" value="ABE40088.1"/>
    <property type="molecule type" value="Genomic_DNA"/>
</dbReference>
<feature type="DNA-binding region" description="H-T-H motif" evidence="4">
    <location>
        <begin position="57"/>
        <end position="76"/>
    </location>
</feature>
<evidence type="ECO:0000256" key="3">
    <source>
        <dbReference type="ARBA" id="ARBA00023163"/>
    </source>
</evidence>
<sequence length="217" mass="24103">MAARCTLRPRFWPQASIAKSCGSESDTRMPRPKLHSDDDILDTAQLVLLRQGPSHFTLSDVAKAVGISRAALIQRFTDKATLQRRIMERMTQEVRDYFDAAPSHTGLAPLWTMLKDLIGGMGSGEDAAGHLLLYWGDTQEPALRALALERNELVRGAIERRLPSEPHNPEQASGLVQAVIQGACMQWLIARNGPLDAFMTEQTRQVLSVLYPGHTFE</sequence>
<dbReference type="PROSITE" id="PS50977">
    <property type="entry name" value="HTH_TETR_2"/>
    <property type="match status" value="1"/>
</dbReference>
<organism evidence="6 7">
    <name type="scientific">Rhodopseudomonas palustris (strain BisB5)</name>
    <dbReference type="NCBI Taxonomy" id="316057"/>
    <lineage>
        <taxon>Bacteria</taxon>
        <taxon>Pseudomonadati</taxon>
        <taxon>Pseudomonadota</taxon>
        <taxon>Alphaproteobacteria</taxon>
        <taxon>Hyphomicrobiales</taxon>
        <taxon>Nitrobacteraceae</taxon>
        <taxon>Rhodopseudomonas</taxon>
    </lineage>
</organism>
<name>Q136A1_RHOPS</name>
<evidence type="ECO:0000256" key="1">
    <source>
        <dbReference type="ARBA" id="ARBA00023015"/>
    </source>
</evidence>
<proteinExistence type="predicted"/>
<dbReference type="InterPro" id="IPR009057">
    <property type="entry name" value="Homeodomain-like_sf"/>
</dbReference>
<dbReference type="PANTHER" id="PTHR47506">
    <property type="entry name" value="TRANSCRIPTIONAL REGULATORY PROTEIN"/>
    <property type="match status" value="1"/>
</dbReference>
<dbReference type="BioCyc" id="RPAL316057:RPD_RS14370-MONOMER"/>
<protein>
    <submittedName>
        <fullName evidence="6">Transcriptional regulator, TetR family</fullName>
    </submittedName>
</protein>
<keyword evidence="2 4" id="KW-0238">DNA-binding</keyword>
<dbReference type="HOGENOM" id="CLU_115860_1_0_5"/>
<dbReference type="eggNOG" id="COG1309">
    <property type="taxonomic scope" value="Bacteria"/>
</dbReference>
<keyword evidence="1" id="KW-0805">Transcription regulation</keyword>
<dbReference type="STRING" id="316057.RPD_2860"/>
<evidence type="ECO:0000256" key="2">
    <source>
        <dbReference type="ARBA" id="ARBA00023125"/>
    </source>
</evidence>
<keyword evidence="3" id="KW-0804">Transcription</keyword>